<sequence>MNSVPSGCAGDGCVSGLHTWPLHHIRKNGVLLRLCSSCVLLSYREVYCCCCLCFLAPEPPAHFDDGDDLLAPPIPIATCRLCNEAVAHRYCLQSADSTFVCPACAAATEGRLFSYAPPCMTPLDMRASRIVLLAARVALILHQKEAAAARATAERLYKEAAAEKARAYRALAVAFGVDPVLPAANHNVPPLRRLGEPPEDMASESRVVNMGMEHRKNPAPESNVGNMGKVPPDNHLASEDSEVTVAIGLDLNVPLPHTIGDDGEAGASVDTAESAKPNSPPPLRTLQLFCPKSSNDDEI</sequence>
<gene>
    <name evidence="2" type="ORF">GUJ93_ZPchr0001g33047</name>
</gene>
<reference evidence="2" key="1">
    <citation type="journal article" date="2021" name="bioRxiv">
        <title>Whole Genome Assembly and Annotation of Northern Wild Rice, Zizania palustris L., Supports a Whole Genome Duplication in the Zizania Genus.</title>
        <authorList>
            <person name="Haas M."/>
            <person name="Kono T."/>
            <person name="Macchietto M."/>
            <person name="Millas R."/>
            <person name="McGilp L."/>
            <person name="Shao M."/>
            <person name="Duquette J."/>
            <person name="Hirsch C.N."/>
            <person name="Kimball J."/>
        </authorList>
    </citation>
    <scope>NUCLEOTIDE SEQUENCE</scope>
    <source>
        <tissue evidence="2">Fresh leaf tissue</tissue>
    </source>
</reference>
<feature type="region of interest" description="Disordered" evidence="1">
    <location>
        <begin position="257"/>
        <end position="299"/>
    </location>
</feature>
<keyword evidence="3" id="KW-1185">Reference proteome</keyword>
<evidence type="ECO:0000256" key="1">
    <source>
        <dbReference type="SAM" id="MobiDB-lite"/>
    </source>
</evidence>
<accession>A0A8J5RZQ2</accession>
<evidence type="ECO:0000313" key="2">
    <source>
        <dbReference type="EMBL" id="KAG8051985.1"/>
    </source>
</evidence>
<reference evidence="2" key="2">
    <citation type="submission" date="2021-02" db="EMBL/GenBank/DDBJ databases">
        <authorList>
            <person name="Kimball J.A."/>
            <person name="Haas M.W."/>
            <person name="Macchietto M."/>
            <person name="Kono T."/>
            <person name="Duquette J."/>
            <person name="Shao M."/>
        </authorList>
    </citation>
    <scope>NUCLEOTIDE SEQUENCE</scope>
    <source>
        <tissue evidence="2">Fresh leaf tissue</tissue>
    </source>
</reference>
<organism evidence="2 3">
    <name type="scientific">Zizania palustris</name>
    <name type="common">Northern wild rice</name>
    <dbReference type="NCBI Taxonomy" id="103762"/>
    <lineage>
        <taxon>Eukaryota</taxon>
        <taxon>Viridiplantae</taxon>
        <taxon>Streptophyta</taxon>
        <taxon>Embryophyta</taxon>
        <taxon>Tracheophyta</taxon>
        <taxon>Spermatophyta</taxon>
        <taxon>Magnoliopsida</taxon>
        <taxon>Liliopsida</taxon>
        <taxon>Poales</taxon>
        <taxon>Poaceae</taxon>
        <taxon>BOP clade</taxon>
        <taxon>Oryzoideae</taxon>
        <taxon>Oryzeae</taxon>
        <taxon>Zizaniinae</taxon>
        <taxon>Zizania</taxon>
    </lineage>
</organism>
<dbReference type="OrthoDB" id="692041at2759"/>
<dbReference type="PANTHER" id="PTHR34451:SF18">
    <property type="entry name" value="OS01G0292300 PROTEIN"/>
    <property type="match status" value="1"/>
</dbReference>
<evidence type="ECO:0000313" key="3">
    <source>
        <dbReference type="Proteomes" id="UP000729402"/>
    </source>
</evidence>
<comment type="caution">
    <text evidence="2">The sequence shown here is derived from an EMBL/GenBank/DDBJ whole genome shotgun (WGS) entry which is preliminary data.</text>
</comment>
<name>A0A8J5RZQ2_ZIZPA</name>
<dbReference type="EMBL" id="JAAALK010000288">
    <property type="protein sequence ID" value="KAG8051985.1"/>
    <property type="molecule type" value="Genomic_DNA"/>
</dbReference>
<dbReference type="AlphaFoldDB" id="A0A8J5RZQ2"/>
<dbReference type="Proteomes" id="UP000729402">
    <property type="component" value="Unassembled WGS sequence"/>
</dbReference>
<protein>
    <submittedName>
        <fullName evidence="2">Uncharacterized protein</fullName>
    </submittedName>
</protein>
<proteinExistence type="predicted"/>
<dbReference type="PANTHER" id="PTHR34451">
    <property type="entry name" value="PHD FINGER FAMILY PROTEIN"/>
    <property type="match status" value="1"/>
</dbReference>